<evidence type="ECO:0000313" key="2">
    <source>
        <dbReference type="Proteomes" id="UP000177870"/>
    </source>
</evidence>
<dbReference type="Pfam" id="PF01633">
    <property type="entry name" value="Choline_kinase"/>
    <property type="match status" value="1"/>
</dbReference>
<dbReference type="Gene3D" id="3.90.1200.10">
    <property type="match status" value="1"/>
</dbReference>
<dbReference type="STRING" id="1458985.BJP34_08990"/>
<reference evidence="2" key="1">
    <citation type="submission" date="2016-10" db="EMBL/GenBank/DDBJ databases">
        <title>Comparative genomics uncovers the prolific and rare metabolic potential of the cyanobacterial genus Moorea.</title>
        <authorList>
            <person name="Leao T."/>
            <person name="Castelao G."/>
            <person name="Korobeynikov A."/>
            <person name="Monroe E.A."/>
            <person name="Podell S."/>
            <person name="Glukhov E."/>
            <person name="Allen E."/>
            <person name="Gerwick W.H."/>
            <person name="Gerwick L."/>
        </authorList>
    </citation>
    <scope>NUCLEOTIDE SEQUENCE [LARGE SCALE GENOMIC DNA]</scope>
    <source>
        <strain evidence="2">PAL-8-15-08-1</strain>
    </source>
</reference>
<dbReference type="Proteomes" id="UP000177870">
    <property type="component" value="Chromosome"/>
</dbReference>
<dbReference type="CDD" id="cd05151">
    <property type="entry name" value="ChoK-like"/>
    <property type="match status" value="1"/>
</dbReference>
<dbReference type="GO" id="GO:0005737">
    <property type="term" value="C:cytoplasm"/>
    <property type="evidence" value="ECO:0007669"/>
    <property type="project" value="TreeGrafter"/>
</dbReference>
<dbReference type="AlphaFoldDB" id="A0A1D8TPT2"/>
<evidence type="ECO:0008006" key="3">
    <source>
        <dbReference type="Google" id="ProtNLM"/>
    </source>
</evidence>
<dbReference type="EMBL" id="CP017599">
    <property type="protein sequence ID" value="AOW99572.1"/>
    <property type="molecule type" value="Genomic_DNA"/>
</dbReference>
<protein>
    <recommendedName>
        <fullName evidence="3">Aminoglycoside phosphotransferase domain-containing protein</fullName>
    </recommendedName>
</protein>
<evidence type="ECO:0000313" key="1">
    <source>
        <dbReference type="EMBL" id="AOW99572.1"/>
    </source>
</evidence>
<dbReference type="PANTHER" id="PTHR22603">
    <property type="entry name" value="CHOLINE/ETHANOALAMINE KINASE"/>
    <property type="match status" value="1"/>
</dbReference>
<dbReference type="InterPro" id="IPR011009">
    <property type="entry name" value="Kinase-like_dom_sf"/>
</dbReference>
<proteinExistence type="predicted"/>
<dbReference type="Gene3D" id="3.30.200.20">
    <property type="entry name" value="Phosphorylase Kinase, domain 1"/>
    <property type="match status" value="1"/>
</dbReference>
<accession>A0A1D8TPT2</accession>
<sequence>MSATVCRHILSSHHSSALKSQQLGIAKGILMNQLQQSEIICETLTLAESGVQPFGFYKSDRIVVEQVFSNLPSLKKVAISRVDKLTEGKNNQNFKVSTDSGVFVIKICHTSEVQQINRQVDYSIIQKVYGADLGVKPIAFDPKNNSIITEFIDAPLWTFQEIRTAAALKSFGESIRKIHELSPISHTYHIKDLLDRYWHSLNQKSNDTIKKIQYFFEITRNKLDAYHQSSDIKFCHNDLYYGNFLKGQKTIFLDWEMAGMNDSYSDLAAFIHFHHLDNQQTELFLQAYSKISLNRDKLAIHQDAILLRELLWVLTKLQEGHTDYFYADYRQRCLKAVMNKQAKLL</sequence>
<dbReference type="KEGG" id="mpro:BJP34_08990"/>
<gene>
    <name evidence="1" type="ORF">BJP34_08990</name>
</gene>
<dbReference type="GO" id="GO:0006646">
    <property type="term" value="P:phosphatidylethanolamine biosynthetic process"/>
    <property type="evidence" value="ECO:0007669"/>
    <property type="project" value="TreeGrafter"/>
</dbReference>
<organism evidence="1 2">
    <name type="scientific">Moorena producens PAL-8-15-08-1</name>
    <dbReference type="NCBI Taxonomy" id="1458985"/>
    <lineage>
        <taxon>Bacteria</taxon>
        <taxon>Bacillati</taxon>
        <taxon>Cyanobacteriota</taxon>
        <taxon>Cyanophyceae</taxon>
        <taxon>Coleofasciculales</taxon>
        <taxon>Coleofasciculaceae</taxon>
        <taxon>Moorena</taxon>
    </lineage>
</organism>
<name>A0A1D8TPT2_9CYAN</name>
<dbReference type="GO" id="GO:0004305">
    <property type="term" value="F:ethanolamine kinase activity"/>
    <property type="evidence" value="ECO:0007669"/>
    <property type="project" value="TreeGrafter"/>
</dbReference>
<dbReference type="SUPFAM" id="SSF56112">
    <property type="entry name" value="Protein kinase-like (PK-like)"/>
    <property type="match status" value="1"/>
</dbReference>
<dbReference type="PANTHER" id="PTHR22603:SF66">
    <property type="entry name" value="ETHANOLAMINE KINASE"/>
    <property type="match status" value="1"/>
</dbReference>